<keyword evidence="3" id="KW-0411">Iron-sulfur</keyword>
<dbReference type="SFLD" id="SFLDG01084">
    <property type="entry name" value="Uncharacterised_Radical_SAM_Su"/>
    <property type="match status" value="1"/>
</dbReference>
<dbReference type="CDD" id="cd01335">
    <property type="entry name" value="Radical_SAM"/>
    <property type="match status" value="1"/>
</dbReference>
<dbReference type="InterPro" id="IPR058240">
    <property type="entry name" value="rSAM_sf"/>
</dbReference>
<comment type="caution">
    <text evidence="5">The sequence shown here is derived from an EMBL/GenBank/DDBJ whole genome shotgun (WGS) entry which is preliminary data.</text>
</comment>
<evidence type="ECO:0000256" key="1">
    <source>
        <dbReference type="ARBA" id="ARBA00022723"/>
    </source>
</evidence>
<keyword evidence="6" id="KW-1185">Reference proteome</keyword>
<dbReference type="Gene3D" id="3.80.30.30">
    <property type="match status" value="1"/>
</dbReference>
<dbReference type="InterPro" id="IPR040086">
    <property type="entry name" value="MJ0683-like"/>
</dbReference>
<evidence type="ECO:0000256" key="3">
    <source>
        <dbReference type="ARBA" id="ARBA00023014"/>
    </source>
</evidence>
<dbReference type="PANTHER" id="PTHR43432">
    <property type="entry name" value="SLR0285 PROTEIN"/>
    <property type="match status" value="1"/>
</dbReference>
<gene>
    <name evidence="5" type="ORF">D6D85_06005</name>
</gene>
<dbReference type="GO" id="GO:0003824">
    <property type="term" value="F:catalytic activity"/>
    <property type="evidence" value="ECO:0007669"/>
    <property type="project" value="InterPro"/>
</dbReference>
<dbReference type="GO" id="GO:0051536">
    <property type="term" value="F:iron-sulfur cluster binding"/>
    <property type="evidence" value="ECO:0007669"/>
    <property type="project" value="UniProtKB-KW"/>
</dbReference>
<feature type="domain" description="Radical SAM core" evidence="4">
    <location>
        <begin position="19"/>
        <end position="188"/>
    </location>
</feature>
<dbReference type="Proteomes" id="UP000277582">
    <property type="component" value="Unassembled WGS sequence"/>
</dbReference>
<evidence type="ECO:0000313" key="6">
    <source>
        <dbReference type="Proteomes" id="UP000277582"/>
    </source>
</evidence>
<dbReference type="AlphaFoldDB" id="A0A429GNT5"/>
<proteinExistence type="predicted"/>
<dbReference type="InterPro" id="IPR007197">
    <property type="entry name" value="rSAM"/>
</dbReference>
<accession>A0A429GNT5</accession>
<evidence type="ECO:0000256" key="2">
    <source>
        <dbReference type="ARBA" id="ARBA00023004"/>
    </source>
</evidence>
<reference evidence="5 6" key="1">
    <citation type="submission" date="2018-10" db="EMBL/GenBank/DDBJ databases">
        <title>Co-occurring genomic capacity for anaerobic methane metabolism and dissimilatory sulfite reduction discovered in the Korarchaeota.</title>
        <authorList>
            <person name="Mckay L.J."/>
            <person name="Dlakic M."/>
            <person name="Fields M.W."/>
            <person name="Delmont T.O."/>
            <person name="Eren A.M."/>
            <person name="Jay Z.J."/>
            <person name="Klingelsmith K.B."/>
            <person name="Rusch D.B."/>
            <person name="Inskeep W.P."/>
        </authorList>
    </citation>
    <scope>NUCLEOTIDE SEQUENCE [LARGE SCALE GENOMIC DNA]</scope>
    <source>
        <strain evidence="5 6">MDKW</strain>
    </source>
</reference>
<sequence>MEVRARSILNKSAIGDYCINPYIGCQHACVYCYADYYTKMRGYTGEWGSYLYAKVNAPEILLKEIRRKRKGVVYLSSLTDPYQPAEMKYRLTRRILEVLMGYGWPVIIQTKSSSIIRDMDIIANGNTKVGFTIITLDEDIRKRFEPFSSPVSSRIDALERFKRENVRTFVFIGPVLPGTKLDDLRDLIMAVKDHADLIYFDRLNLKPGLYNRIDRALSDIGVSNWIPELDKYYINLKKSLKEFLDEKRIKYVFVY</sequence>
<evidence type="ECO:0000313" key="5">
    <source>
        <dbReference type="EMBL" id="RSN75530.1"/>
    </source>
</evidence>
<evidence type="ECO:0000259" key="4">
    <source>
        <dbReference type="Pfam" id="PF04055"/>
    </source>
</evidence>
<protein>
    <submittedName>
        <fullName evidence="5">Radical SAM protein</fullName>
    </submittedName>
</protein>
<name>A0A429GNT5_9CREN</name>
<dbReference type="OrthoDB" id="15538at2157"/>
<dbReference type="SFLD" id="SFLDS00029">
    <property type="entry name" value="Radical_SAM"/>
    <property type="match status" value="1"/>
</dbReference>
<keyword evidence="1" id="KW-0479">Metal-binding</keyword>
<dbReference type="EMBL" id="RCOS01000073">
    <property type="protein sequence ID" value="RSN75530.1"/>
    <property type="molecule type" value="Genomic_DNA"/>
</dbReference>
<dbReference type="GO" id="GO:0046872">
    <property type="term" value="F:metal ion binding"/>
    <property type="evidence" value="ECO:0007669"/>
    <property type="project" value="UniProtKB-KW"/>
</dbReference>
<organism evidence="5 6">
    <name type="scientific">Candidatus Methanodesulfokora washburnensis</name>
    <dbReference type="NCBI Taxonomy" id="2478471"/>
    <lineage>
        <taxon>Archaea</taxon>
        <taxon>Thermoproteota</taxon>
        <taxon>Candidatus Korarchaeia</taxon>
        <taxon>Candidatus Korarchaeia incertae sedis</taxon>
        <taxon>Candidatus Methanodesulfokora</taxon>
    </lineage>
</organism>
<dbReference type="RefSeq" id="WP_125671119.1">
    <property type="nucleotide sequence ID" value="NZ_RCOS01000073.1"/>
</dbReference>
<keyword evidence="2" id="KW-0408">Iron</keyword>
<dbReference type="SUPFAM" id="SSF102114">
    <property type="entry name" value="Radical SAM enzymes"/>
    <property type="match status" value="1"/>
</dbReference>
<dbReference type="Pfam" id="PF04055">
    <property type="entry name" value="Radical_SAM"/>
    <property type="match status" value="1"/>
</dbReference>
<dbReference type="PANTHER" id="PTHR43432:SF6">
    <property type="entry name" value="RADICAL SAM CORE DOMAIN-CONTAINING PROTEIN"/>
    <property type="match status" value="1"/>
</dbReference>